<dbReference type="Proteomes" id="UP000789595">
    <property type="component" value="Unassembled WGS sequence"/>
</dbReference>
<sequence>ILEYILIPLPCRAALPQGRYISHRNSPIDHHAATLTFLPALLAQAASFSRSASPSMPEPSATSTVTFCVSRSGSTLFTPSTFVRMRVIAPEQPPHLRVRSCPSRVRRDVVIASARWRG</sequence>
<feature type="non-terminal residue" evidence="1">
    <location>
        <position position="1"/>
    </location>
</feature>
<evidence type="ECO:0000313" key="1">
    <source>
        <dbReference type="EMBL" id="CAH0376281.1"/>
    </source>
</evidence>
<name>A0A8J2SSZ2_9STRA</name>
<accession>A0A8J2SSZ2</accession>
<feature type="non-terminal residue" evidence="1">
    <location>
        <position position="118"/>
    </location>
</feature>
<evidence type="ECO:0000313" key="2">
    <source>
        <dbReference type="Proteomes" id="UP000789595"/>
    </source>
</evidence>
<dbReference type="EMBL" id="CAKKNE010000005">
    <property type="protein sequence ID" value="CAH0376281.1"/>
    <property type="molecule type" value="Genomic_DNA"/>
</dbReference>
<keyword evidence="2" id="KW-1185">Reference proteome</keyword>
<dbReference type="AlphaFoldDB" id="A0A8J2SSZ2"/>
<comment type="caution">
    <text evidence="1">The sequence shown here is derived from an EMBL/GenBank/DDBJ whole genome shotgun (WGS) entry which is preliminary data.</text>
</comment>
<reference evidence="1" key="1">
    <citation type="submission" date="2021-11" db="EMBL/GenBank/DDBJ databases">
        <authorList>
            <consortium name="Genoscope - CEA"/>
            <person name="William W."/>
        </authorList>
    </citation>
    <scope>NUCLEOTIDE SEQUENCE</scope>
</reference>
<proteinExistence type="predicted"/>
<organism evidence="1 2">
    <name type="scientific">Pelagomonas calceolata</name>
    <dbReference type="NCBI Taxonomy" id="35677"/>
    <lineage>
        <taxon>Eukaryota</taxon>
        <taxon>Sar</taxon>
        <taxon>Stramenopiles</taxon>
        <taxon>Ochrophyta</taxon>
        <taxon>Pelagophyceae</taxon>
        <taxon>Pelagomonadales</taxon>
        <taxon>Pelagomonadaceae</taxon>
        <taxon>Pelagomonas</taxon>
    </lineage>
</organism>
<protein>
    <submittedName>
        <fullName evidence="1">Uncharacterized protein</fullName>
    </submittedName>
</protein>
<gene>
    <name evidence="1" type="ORF">PECAL_5P08500</name>
</gene>